<evidence type="ECO:0000313" key="3">
    <source>
        <dbReference type="Proteomes" id="UP000480246"/>
    </source>
</evidence>
<name>A0A7C8L0X6_9BACI</name>
<evidence type="ECO:0000256" key="1">
    <source>
        <dbReference type="SAM" id="Phobius"/>
    </source>
</evidence>
<keyword evidence="3" id="KW-1185">Reference proteome</keyword>
<keyword evidence="1" id="KW-0812">Transmembrane</keyword>
<evidence type="ECO:0008006" key="4">
    <source>
        <dbReference type="Google" id="ProtNLM"/>
    </source>
</evidence>
<feature type="transmembrane region" description="Helical" evidence="1">
    <location>
        <begin position="7"/>
        <end position="28"/>
    </location>
</feature>
<feature type="transmembrane region" description="Helical" evidence="1">
    <location>
        <begin position="79"/>
        <end position="112"/>
    </location>
</feature>
<accession>A0A7C8L0X6</accession>
<feature type="transmembrane region" description="Helical" evidence="1">
    <location>
        <begin position="48"/>
        <end position="72"/>
    </location>
</feature>
<keyword evidence="1" id="KW-1133">Transmembrane helix</keyword>
<proteinExistence type="predicted"/>
<organism evidence="2 3">
    <name type="scientific">Gracilibacillus oryzae</name>
    <dbReference type="NCBI Taxonomy" id="1672701"/>
    <lineage>
        <taxon>Bacteria</taxon>
        <taxon>Bacillati</taxon>
        <taxon>Bacillota</taxon>
        <taxon>Bacilli</taxon>
        <taxon>Bacillales</taxon>
        <taxon>Bacillaceae</taxon>
        <taxon>Gracilibacillus</taxon>
    </lineage>
</organism>
<dbReference type="Proteomes" id="UP000480246">
    <property type="component" value="Unassembled WGS sequence"/>
</dbReference>
<comment type="caution">
    <text evidence="2">The sequence shown here is derived from an EMBL/GenBank/DDBJ whole genome shotgun (WGS) entry which is preliminary data.</text>
</comment>
<dbReference type="AlphaFoldDB" id="A0A7C8L0X6"/>
<keyword evidence="1" id="KW-0472">Membrane</keyword>
<gene>
    <name evidence="2" type="ORF">F9U64_20815</name>
</gene>
<reference evidence="2 3" key="1">
    <citation type="submission" date="2019-10" db="EMBL/GenBank/DDBJ databases">
        <title>Gracilibacillus sp. nov. isolated from rice seeds.</title>
        <authorList>
            <person name="He S."/>
        </authorList>
    </citation>
    <scope>NUCLEOTIDE SEQUENCE [LARGE SCALE GENOMIC DNA]</scope>
    <source>
        <strain evidence="2 3">TD8</strain>
    </source>
</reference>
<protein>
    <recommendedName>
        <fullName evidence="4">DUF4064 domain-containing protein</fullName>
    </recommendedName>
</protein>
<dbReference type="RefSeq" id="WP_153406803.1">
    <property type="nucleotide sequence ID" value="NZ_ML762453.1"/>
</dbReference>
<dbReference type="EMBL" id="WEID01000117">
    <property type="protein sequence ID" value="KAB8126078.1"/>
    <property type="molecule type" value="Genomic_DNA"/>
</dbReference>
<evidence type="ECO:0000313" key="2">
    <source>
        <dbReference type="EMBL" id="KAB8126078.1"/>
    </source>
</evidence>
<sequence>MKQKITWIPSIFITSGGVITIIHFIQLINELEDSYEQSEGFLRAMNGFLLMISGSFIIPLIMGGITVVIGIITIWKRHIALAAISLIFSILMLNWIGCILSIGGAVLGFVMWREQVDRESPY</sequence>